<evidence type="ECO:0000313" key="3">
    <source>
        <dbReference type="EMBL" id="QAS70434.1"/>
    </source>
</evidence>
<keyword evidence="1" id="KW-0472">Membrane</keyword>
<reference evidence="3" key="3">
    <citation type="submission" date="2020-01" db="EMBL/GenBank/DDBJ databases">
        <authorList>
            <person name="Cousin F.J."/>
            <person name="Le Guellec R."/>
            <person name="Cretenet M."/>
        </authorList>
    </citation>
    <scope>NUCLEOTIDE SEQUENCE</scope>
    <source>
        <strain evidence="3">UCMA 15228</strain>
    </source>
</reference>
<organism evidence="2 5">
    <name type="scientific">Oenococcus sicerae</name>
    <dbReference type="NCBI Taxonomy" id="2203724"/>
    <lineage>
        <taxon>Bacteria</taxon>
        <taxon>Bacillati</taxon>
        <taxon>Bacillota</taxon>
        <taxon>Bacilli</taxon>
        <taxon>Lactobacillales</taxon>
        <taxon>Lactobacillaceae</taxon>
        <taxon>Oenococcus</taxon>
    </lineage>
</organism>
<dbReference type="RefSeq" id="WP_128686901.1">
    <property type="nucleotide sequence ID" value="NZ_CP029684.2"/>
</dbReference>
<dbReference type="InterPro" id="IPR021324">
    <property type="entry name" value="DUF2929"/>
</dbReference>
<sequence>MKYIVVAFWSVVLGNVLGFIVGQLSQQIFNPLKVTIVWLIIGELAAILITHISQSANSDETKKTSEK</sequence>
<dbReference type="EMBL" id="CP029684">
    <property type="protein sequence ID" value="QAS70434.1"/>
    <property type="molecule type" value="Genomic_DNA"/>
</dbReference>
<evidence type="ECO:0000313" key="2">
    <source>
        <dbReference type="EMBL" id="MDN6899745.1"/>
    </source>
</evidence>
<protein>
    <submittedName>
        <fullName evidence="2">DUF2929 family protein</fullName>
    </submittedName>
    <submittedName>
        <fullName evidence="3">YjzD family protein</fullName>
    </submittedName>
</protein>
<evidence type="ECO:0000256" key="1">
    <source>
        <dbReference type="SAM" id="Phobius"/>
    </source>
</evidence>
<keyword evidence="4" id="KW-1185">Reference proteome</keyword>
<feature type="transmembrane region" description="Helical" evidence="1">
    <location>
        <begin position="34"/>
        <end position="53"/>
    </location>
</feature>
<reference evidence="2" key="2">
    <citation type="submission" date="2019-01" db="EMBL/GenBank/DDBJ databases">
        <title>Oenococcus sicerae UCMA17102.</title>
        <authorList>
            <person name="Cousin F.J."/>
            <person name="Le Guellec R."/>
            <person name="Cretenet M."/>
        </authorList>
    </citation>
    <scope>NUCLEOTIDE SEQUENCE</scope>
    <source>
        <strain evidence="2">UCMA17102</strain>
    </source>
</reference>
<name>A0AAJ1RB95_9LACO</name>
<gene>
    <name evidence="3" type="ORF">DLJ48_07835</name>
    <name evidence="2" type="ORF">EVC35_01835</name>
</gene>
<dbReference type="EMBL" id="SDWY01000001">
    <property type="protein sequence ID" value="MDN6899745.1"/>
    <property type="molecule type" value="Genomic_DNA"/>
</dbReference>
<keyword evidence="1" id="KW-0812">Transmembrane</keyword>
<accession>A0AAJ1RB95</accession>
<dbReference type="Proteomes" id="UP000286907">
    <property type="component" value="Chromosome"/>
</dbReference>
<proteinExistence type="predicted"/>
<dbReference type="AlphaFoldDB" id="A0AAJ1RB95"/>
<dbReference type="Pfam" id="PF11151">
    <property type="entry name" value="DUF2929"/>
    <property type="match status" value="1"/>
</dbReference>
<reference evidence="3 4" key="1">
    <citation type="journal article" date="2019" name="Syst. Appl. Microbiol.">
        <title>Oenococcus sicerae sp. nov., isolated from French cider.</title>
        <authorList>
            <person name="Cousin F.J."/>
            <person name="Le Guellec R."/>
            <person name="Chagnot C."/>
            <person name="Goux D."/>
            <person name="Dalmasso M."/>
            <person name="Laplace J.M."/>
            <person name="Cretenet M."/>
        </authorList>
    </citation>
    <scope>NUCLEOTIDE SEQUENCE [LARGE SCALE GENOMIC DNA]</scope>
    <source>
        <strain evidence="3 4">UCMA 15228</strain>
    </source>
</reference>
<evidence type="ECO:0000313" key="4">
    <source>
        <dbReference type="Proteomes" id="UP000286907"/>
    </source>
</evidence>
<evidence type="ECO:0000313" key="5">
    <source>
        <dbReference type="Proteomes" id="UP001167919"/>
    </source>
</evidence>
<keyword evidence="1" id="KW-1133">Transmembrane helix</keyword>
<dbReference type="Proteomes" id="UP001167919">
    <property type="component" value="Unassembled WGS sequence"/>
</dbReference>